<dbReference type="Proteomes" id="UP000289660">
    <property type="component" value="Unassembled WGS sequence"/>
</dbReference>
<evidence type="ECO:0000313" key="2">
    <source>
        <dbReference type="Proteomes" id="UP000289660"/>
    </source>
</evidence>
<gene>
    <name evidence="1" type="ORF">MiAbB_02367</name>
</gene>
<evidence type="ECO:0000313" key="1">
    <source>
        <dbReference type="EMBL" id="GCE60446.1"/>
    </source>
</evidence>
<proteinExistence type="predicted"/>
<sequence length="124" mass="13645">MTTLKVVIIMARCSHSKQSFGIRMEEKLPNQWIADWAFPIKEAAAKREGYDKSQIAGSFSVDDTYPGCPYCEQKSFVKCGGSLFSRCNKVSCGGEQGSFHTCPWCGTKAQISGYIENLSAGKDL</sequence>
<protein>
    <recommendedName>
        <fullName evidence="3">TerY-C metal binding domain-containing protein</fullName>
    </recommendedName>
</protein>
<accession>A0A402DE11</accession>
<evidence type="ECO:0008006" key="3">
    <source>
        <dbReference type="Google" id="ProtNLM"/>
    </source>
</evidence>
<organism evidence="1 2">
    <name type="scientific">Microcystis aeruginosa NIES-4285</name>
    <dbReference type="NCBI Taxonomy" id="2497681"/>
    <lineage>
        <taxon>Bacteria</taxon>
        <taxon>Bacillati</taxon>
        <taxon>Cyanobacteriota</taxon>
        <taxon>Cyanophyceae</taxon>
        <taxon>Oscillatoriophycideae</taxon>
        <taxon>Chroococcales</taxon>
        <taxon>Microcystaceae</taxon>
        <taxon>Microcystis</taxon>
    </lineage>
</organism>
<dbReference type="AlphaFoldDB" id="A0A402DE11"/>
<dbReference type="RefSeq" id="WP_002792769.1">
    <property type="nucleotide sequence ID" value="NZ_BIFY01000036.1"/>
</dbReference>
<name>A0A402DE11_MICAE</name>
<reference evidence="2" key="1">
    <citation type="submission" date="2018-12" db="EMBL/GenBank/DDBJ databases">
        <title>Genome sequence of Microcystis aeruginosa NIES-4285.</title>
        <authorList>
            <person name="Tanabe Y."/>
        </authorList>
    </citation>
    <scope>NUCLEOTIDE SEQUENCE [LARGE SCALE GENOMIC DNA]</scope>
    <source>
        <strain evidence="2">NIES-4285</strain>
    </source>
</reference>
<dbReference type="EMBL" id="BIFY01000036">
    <property type="protein sequence ID" value="GCE60446.1"/>
    <property type="molecule type" value="Genomic_DNA"/>
</dbReference>
<comment type="caution">
    <text evidence="1">The sequence shown here is derived from an EMBL/GenBank/DDBJ whole genome shotgun (WGS) entry which is preliminary data.</text>
</comment>